<gene>
    <name evidence="2" type="ORF">WJX74_000835</name>
</gene>
<evidence type="ECO:0000256" key="1">
    <source>
        <dbReference type="SAM" id="MobiDB-lite"/>
    </source>
</evidence>
<keyword evidence="3" id="KW-1185">Reference proteome</keyword>
<name>A0AAW1R0N9_9CHLO</name>
<accession>A0AAW1R0N9</accession>
<evidence type="ECO:0000313" key="2">
    <source>
        <dbReference type="EMBL" id="KAK9827418.1"/>
    </source>
</evidence>
<sequence>MHYRARPNPVYLIAPSVTSSRVLVDTAFNYSSVWDQIPDRRTHPWSRAPASPRSARFLPRHLSPRRRVSLPSPDRINQMPAHT</sequence>
<feature type="region of interest" description="Disordered" evidence="1">
    <location>
        <begin position="58"/>
        <end position="83"/>
    </location>
</feature>
<feature type="compositionally biased region" description="Basic residues" evidence="1">
    <location>
        <begin position="58"/>
        <end position="68"/>
    </location>
</feature>
<dbReference type="AlphaFoldDB" id="A0AAW1R0N9"/>
<reference evidence="2 3" key="1">
    <citation type="journal article" date="2024" name="Nat. Commun.">
        <title>Phylogenomics reveals the evolutionary origins of lichenization in chlorophyte algae.</title>
        <authorList>
            <person name="Puginier C."/>
            <person name="Libourel C."/>
            <person name="Otte J."/>
            <person name="Skaloud P."/>
            <person name="Haon M."/>
            <person name="Grisel S."/>
            <person name="Petersen M."/>
            <person name="Berrin J.G."/>
            <person name="Delaux P.M."/>
            <person name="Dal Grande F."/>
            <person name="Keller J."/>
        </authorList>
    </citation>
    <scope>NUCLEOTIDE SEQUENCE [LARGE SCALE GENOMIC DNA]</scope>
    <source>
        <strain evidence="2 3">SAG 2145</strain>
    </source>
</reference>
<protein>
    <submittedName>
        <fullName evidence="2">Uncharacterized protein</fullName>
    </submittedName>
</protein>
<dbReference type="Proteomes" id="UP001438707">
    <property type="component" value="Unassembled WGS sequence"/>
</dbReference>
<organism evidence="2 3">
    <name type="scientific">Apatococcus lobatus</name>
    <dbReference type="NCBI Taxonomy" id="904363"/>
    <lineage>
        <taxon>Eukaryota</taxon>
        <taxon>Viridiplantae</taxon>
        <taxon>Chlorophyta</taxon>
        <taxon>core chlorophytes</taxon>
        <taxon>Trebouxiophyceae</taxon>
        <taxon>Chlorellales</taxon>
        <taxon>Chlorellaceae</taxon>
        <taxon>Apatococcus</taxon>
    </lineage>
</organism>
<comment type="caution">
    <text evidence="2">The sequence shown here is derived from an EMBL/GenBank/DDBJ whole genome shotgun (WGS) entry which is preliminary data.</text>
</comment>
<proteinExistence type="predicted"/>
<dbReference type="EMBL" id="JALJOS010000018">
    <property type="protein sequence ID" value="KAK9827418.1"/>
    <property type="molecule type" value="Genomic_DNA"/>
</dbReference>
<evidence type="ECO:0000313" key="3">
    <source>
        <dbReference type="Proteomes" id="UP001438707"/>
    </source>
</evidence>